<reference evidence="1 2" key="1">
    <citation type="submission" date="2017-09" db="EMBL/GenBank/DDBJ databases">
        <title>Genome sequences of Natrinema ejinorence JCM 13890T.</title>
        <authorList>
            <person name="Roh S.W."/>
            <person name="Kim Y.B."/>
            <person name="Kim J.Y."/>
        </authorList>
    </citation>
    <scope>NUCLEOTIDE SEQUENCE [LARGE SCALE GENOMIC DNA]</scope>
    <source>
        <strain evidence="1 2">JCM 13890</strain>
    </source>
</reference>
<dbReference type="OrthoDB" id="8709at2157"/>
<dbReference type="EMBL" id="NXNI01000002">
    <property type="protein sequence ID" value="PCR88716.1"/>
    <property type="molecule type" value="Genomic_DNA"/>
</dbReference>
<accession>A0A2A5QPD9</accession>
<dbReference type="AlphaFoldDB" id="A0A2A5QPD9"/>
<sequence>MAVLTDLLESGNLKPVVDRTYPLKSIPEALAYLVSGRTRGKVVITVA</sequence>
<evidence type="ECO:0008006" key="3">
    <source>
        <dbReference type="Google" id="ProtNLM"/>
    </source>
</evidence>
<dbReference type="Pfam" id="PF13602">
    <property type="entry name" value="ADH_zinc_N_2"/>
    <property type="match status" value="1"/>
</dbReference>
<proteinExistence type="predicted"/>
<dbReference type="Proteomes" id="UP000219689">
    <property type="component" value="Unassembled WGS sequence"/>
</dbReference>
<comment type="caution">
    <text evidence="1">The sequence shown here is derived from an EMBL/GenBank/DDBJ whole genome shotgun (WGS) entry which is preliminary data.</text>
</comment>
<name>A0A2A5QPD9_9EURY</name>
<evidence type="ECO:0000313" key="2">
    <source>
        <dbReference type="Proteomes" id="UP000219689"/>
    </source>
</evidence>
<evidence type="ECO:0000313" key="1">
    <source>
        <dbReference type="EMBL" id="PCR88716.1"/>
    </source>
</evidence>
<protein>
    <recommendedName>
        <fullName evidence="3">Alcohol dehydrogenase</fullName>
    </recommendedName>
</protein>
<dbReference type="Gene3D" id="3.90.180.10">
    <property type="entry name" value="Medium-chain alcohol dehydrogenases, catalytic domain"/>
    <property type="match status" value="1"/>
</dbReference>
<dbReference type="Gene3D" id="3.40.50.720">
    <property type="entry name" value="NAD(P)-binding Rossmann-like Domain"/>
    <property type="match status" value="1"/>
</dbReference>
<gene>
    <name evidence="1" type="ORF">CP557_19615</name>
</gene>
<organism evidence="1 2">
    <name type="scientific">Natrinema ejinorense</name>
    <dbReference type="NCBI Taxonomy" id="373386"/>
    <lineage>
        <taxon>Archaea</taxon>
        <taxon>Methanobacteriati</taxon>
        <taxon>Methanobacteriota</taxon>
        <taxon>Stenosarchaea group</taxon>
        <taxon>Halobacteria</taxon>
        <taxon>Halobacteriales</taxon>
        <taxon>Natrialbaceae</taxon>
        <taxon>Natrinema</taxon>
    </lineage>
</organism>
<keyword evidence="2" id="KW-1185">Reference proteome</keyword>